<dbReference type="AlphaFoldDB" id="A0AAW2GCR8"/>
<proteinExistence type="predicted"/>
<comment type="caution">
    <text evidence="1">The sequence shown here is derived from an EMBL/GenBank/DDBJ whole genome shotgun (WGS) entry which is preliminary data.</text>
</comment>
<dbReference type="EMBL" id="JADYXP020000004">
    <property type="protein sequence ID" value="KAL0125335.1"/>
    <property type="molecule type" value="Genomic_DNA"/>
</dbReference>
<sequence>MATLSHSINPDRRCNREASLTNCKLVFTVLIYDSILLPLARRDRESDISRIPCKISGRYTLNAAAVHVLLLRGRCVLCMRLLCIRHDSNRAREDAPRRRPTP</sequence>
<name>A0AAW2GCR8_9HYME</name>
<accession>A0AAW2GCR8</accession>
<dbReference type="Proteomes" id="UP001430953">
    <property type="component" value="Unassembled WGS sequence"/>
</dbReference>
<keyword evidence="2" id="KW-1185">Reference proteome</keyword>
<reference evidence="1 2" key="1">
    <citation type="submission" date="2023-03" db="EMBL/GenBank/DDBJ databases">
        <title>High recombination rates correlate with genetic variation in Cardiocondyla obscurior ants.</title>
        <authorList>
            <person name="Errbii M."/>
        </authorList>
    </citation>
    <scope>NUCLEOTIDE SEQUENCE [LARGE SCALE GENOMIC DNA]</scope>
    <source>
        <strain evidence="1">Alpha-2009</strain>
        <tissue evidence="1">Whole body</tissue>
    </source>
</reference>
<evidence type="ECO:0000313" key="2">
    <source>
        <dbReference type="Proteomes" id="UP001430953"/>
    </source>
</evidence>
<organism evidence="1 2">
    <name type="scientific">Cardiocondyla obscurior</name>
    <dbReference type="NCBI Taxonomy" id="286306"/>
    <lineage>
        <taxon>Eukaryota</taxon>
        <taxon>Metazoa</taxon>
        <taxon>Ecdysozoa</taxon>
        <taxon>Arthropoda</taxon>
        <taxon>Hexapoda</taxon>
        <taxon>Insecta</taxon>
        <taxon>Pterygota</taxon>
        <taxon>Neoptera</taxon>
        <taxon>Endopterygota</taxon>
        <taxon>Hymenoptera</taxon>
        <taxon>Apocrita</taxon>
        <taxon>Aculeata</taxon>
        <taxon>Formicoidea</taxon>
        <taxon>Formicidae</taxon>
        <taxon>Myrmicinae</taxon>
        <taxon>Cardiocondyla</taxon>
    </lineage>
</organism>
<gene>
    <name evidence="1" type="ORF">PUN28_004462</name>
</gene>
<protein>
    <submittedName>
        <fullName evidence="1">Uncharacterized protein</fullName>
    </submittedName>
</protein>
<evidence type="ECO:0000313" key="1">
    <source>
        <dbReference type="EMBL" id="KAL0125335.1"/>
    </source>
</evidence>